<dbReference type="NCBIfam" id="TIGR01509">
    <property type="entry name" value="HAD-SF-IA-v3"/>
    <property type="match status" value="1"/>
</dbReference>
<dbReference type="EMBL" id="CP000613">
    <property type="protein sequence ID" value="ACI99678.1"/>
    <property type="molecule type" value="Genomic_DNA"/>
</dbReference>
<protein>
    <submittedName>
        <fullName evidence="2">Pyrimidine 5'-nucleotidase, putative</fullName>
        <ecNumber evidence="2">3.1.3.5</ecNumber>
    </submittedName>
</protein>
<keyword evidence="2" id="KW-0378">Hydrolase</keyword>
<dbReference type="NCBIfam" id="TIGR01993">
    <property type="entry name" value="Pyr-5-nucltdase"/>
    <property type="match status" value="1"/>
</dbReference>
<dbReference type="HOGENOM" id="CLU_059493_2_1_5"/>
<dbReference type="CDD" id="cd02604">
    <property type="entry name" value="HAD_5NT"/>
    <property type="match status" value="1"/>
</dbReference>
<proteinExistence type="predicted"/>
<evidence type="ECO:0000313" key="2">
    <source>
        <dbReference type="EMBL" id="ACI99678.1"/>
    </source>
</evidence>
<dbReference type="SUPFAM" id="SSF56784">
    <property type="entry name" value="HAD-like"/>
    <property type="match status" value="1"/>
</dbReference>
<gene>
    <name evidence="2" type="ordered locus">RC1_2291</name>
</gene>
<dbReference type="KEGG" id="rce:RC1_2291"/>
<dbReference type="Proteomes" id="UP000001591">
    <property type="component" value="Chromosome"/>
</dbReference>
<feature type="region of interest" description="Disordered" evidence="1">
    <location>
        <begin position="1"/>
        <end position="32"/>
    </location>
</feature>
<dbReference type="Pfam" id="PF00702">
    <property type="entry name" value="Hydrolase"/>
    <property type="match status" value="1"/>
</dbReference>
<dbReference type="PANTHER" id="PTHR12725:SF117">
    <property type="entry name" value="HALOACID DEHALOGENASE-LIKE HYDROLASE"/>
    <property type="match status" value="1"/>
</dbReference>
<dbReference type="eggNOG" id="COG1011">
    <property type="taxonomic scope" value="Bacteria"/>
</dbReference>
<dbReference type="InterPro" id="IPR006439">
    <property type="entry name" value="HAD-SF_hydro_IA"/>
</dbReference>
<reference evidence="2 3" key="1">
    <citation type="journal article" date="2010" name="BMC Genomics">
        <title>Metabolic flexibility revealed in the genome of the cyst-forming alpha-1 proteobacterium Rhodospirillum centenum.</title>
        <authorList>
            <person name="Lu Y.K."/>
            <person name="Marden J."/>
            <person name="Han M."/>
            <person name="Swingley W.D."/>
            <person name="Mastrian S.D."/>
            <person name="Chowdhury S.R."/>
            <person name="Hao J."/>
            <person name="Helmy T."/>
            <person name="Kim S."/>
            <person name="Kurdoglu A.A."/>
            <person name="Matthies H.J."/>
            <person name="Rollo D."/>
            <person name="Stothard P."/>
            <person name="Blankenship R.E."/>
            <person name="Bauer C.E."/>
            <person name="Touchman J.W."/>
        </authorList>
    </citation>
    <scope>NUCLEOTIDE SEQUENCE [LARGE SCALE GENOMIC DNA]</scope>
    <source>
        <strain evidence="3">ATCC 51521 / SW</strain>
    </source>
</reference>
<dbReference type="SFLD" id="SFLDS00003">
    <property type="entry name" value="Haloacid_Dehalogenase"/>
    <property type="match status" value="1"/>
</dbReference>
<dbReference type="OrthoDB" id="9803141at2"/>
<dbReference type="STRING" id="414684.RC1_2291"/>
<evidence type="ECO:0000256" key="1">
    <source>
        <dbReference type="SAM" id="MobiDB-lite"/>
    </source>
</evidence>
<dbReference type="Gene3D" id="1.10.150.450">
    <property type="match status" value="1"/>
</dbReference>
<name>B6IPH6_RHOCS</name>
<dbReference type="RefSeq" id="WP_012567463.1">
    <property type="nucleotide sequence ID" value="NC_011420.2"/>
</dbReference>
<dbReference type="SFLD" id="SFLDG01129">
    <property type="entry name" value="C1.5:_HAD__Beta-PGM__Phosphata"/>
    <property type="match status" value="1"/>
</dbReference>
<dbReference type="InterPro" id="IPR036412">
    <property type="entry name" value="HAD-like_sf"/>
</dbReference>
<organism evidence="2 3">
    <name type="scientific">Rhodospirillum centenum (strain ATCC 51521 / SW)</name>
    <dbReference type="NCBI Taxonomy" id="414684"/>
    <lineage>
        <taxon>Bacteria</taxon>
        <taxon>Pseudomonadati</taxon>
        <taxon>Pseudomonadota</taxon>
        <taxon>Alphaproteobacteria</taxon>
        <taxon>Rhodospirillales</taxon>
        <taxon>Rhodospirillaceae</taxon>
        <taxon>Rhodospirillum</taxon>
    </lineage>
</organism>
<accession>B6IPH6</accession>
<dbReference type="InterPro" id="IPR023214">
    <property type="entry name" value="HAD_sf"/>
</dbReference>
<evidence type="ECO:0000313" key="3">
    <source>
        <dbReference type="Proteomes" id="UP000001591"/>
    </source>
</evidence>
<dbReference type="Gene3D" id="3.40.50.1000">
    <property type="entry name" value="HAD superfamily/HAD-like"/>
    <property type="match status" value="1"/>
</dbReference>
<sequence length="256" mass="28120">MTIQAPPVRPAGQASPVRPAGHASPARPAGARSLSGVDTWVFDLDNTLYPSSCNLFAQVDRRIGEFIAEYFGLPYEEARAKQKKYFREHGTSLRGLMVEHDIDPVPFLEYVHDIDVTPVEPSERLARALDALPGRKLVYTNGSVRHAENILARLGVEGRFEAVFDIVAAGYVPKPDPRPYRTLVERHGVEPTRAVMVEDIARNLAPAAALGMTTVWLRTDADWSRPDGGGVGHGDHIHHVVDDLIDWLEAGAPPVL</sequence>
<dbReference type="EC" id="3.1.3.5" evidence="2"/>
<dbReference type="InterPro" id="IPR010237">
    <property type="entry name" value="Pyr-5-nucltdase"/>
</dbReference>
<dbReference type="PANTHER" id="PTHR12725">
    <property type="entry name" value="HALOACID DEHALOGENASE-LIKE HYDROLASE"/>
    <property type="match status" value="1"/>
</dbReference>
<dbReference type="SFLD" id="SFLDG01132">
    <property type="entry name" value="C1.5.3:_5'-Nucleotidase_Like"/>
    <property type="match status" value="1"/>
</dbReference>
<dbReference type="AlphaFoldDB" id="B6IPH6"/>
<dbReference type="GO" id="GO:0008253">
    <property type="term" value="F:5'-nucleotidase activity"/>
    <property type="evidence" value="ECO:0007669"/>
    <property type="project" value="UniProtKB-EC"/>
</dbReference>
<keyword evidence="3" id="KW-1185">Reference proteome</keyword>